<dbReference type="Proteomes" id="UP001304243">
    <property type="component" value="Unassembled WGS sequence"/>
</dbReference>
<dbReference type="EMBL" id="JASEJX010000007">
    <property type="protein sequence ID" value="KAK4521089.1"/>
    <property type="molecule type" value="Genomic_DNA"/>
</dbReference>
<name>A0AAN7DE37_9FUNG</name>
<keyword evidence="5" id="KW-1185">Reference proteome</keyword>
<dbReference type="RefSeq" id="XP_064680816.1">
    <property type="nucleotide sequence ID" value="XM_064821130.1"/>
</dbReference>
<comment type="caution">
    <text evidence="3">The sequence shown here is derived from an EMBL/GenBank/DDBJ whole genome shotgun (WGS) entry which is preliminary data.</text>
</comment>
<dbReference type="GeneID" id="89945439"/>
<evidence type="ECO:0000313" key="2">
    <source>
        <dbReference type="EMBL" id="KAK4508972.1"/>
    </source>
</evidence>
<dbReference type="AlphaFoldDB" id="A0AAN7DE37"/>
<gene>
    <name evidence="3" type="ORF">ATC70_001737</name>
    <name evidence="4" type="ORF">ATC70_004079</name>
    <name evidence="2" type="ORF">ATC70_013245</name>
</gene>
<sequence>MNNNISNSLFAEINEQGFPILLHLDNLRVATEALIFFPAVASVWSSFPKWCQEAIMFCMNDVFKPHHHAQLALTKALDSLKAHLTNGSFPQVVLSAVPGVKNFHMDKTLSSEDQTMFSTSIENALLSARSAILKTLIESKERALQAHQLQASPAFVLAQCRDRIFESILAMGGSIEHLTDAQIHDVVRSLCHLRYNMNNVLETQAWAKVQADRKQQKAKSAADTIMDSTSDLPSAQMTESIEKLVNKTVQSKIAALDKKLSKLSVSGSSSRRSAASASSSRRPPASSSASSNKQGKSKTSPSGKGSRPLSGPAKGRIQKGAPNPPRRLAPGPTPFNTLKGKRG</sequence>
<reference evidence="3 5" key="1">
    <citation type="submission" date="2022-11" db="EMBL/GenBank/DDBJ databases">
        <title>Mucor velutinosus strain NIH1002 WGS.</title>
        <authorList>
            <person name="Subramanian P."/>
            <person name="Mullikin J.C."/>
            <person name="Segre J.A."/>
            <person name="Zelazny A.M."/>
        </authorList>
    </citation>
    <scope>NUCLEOTIDE SEQUENCE [LARGE SCALE GENOMIC DNA]</scope>
    <source>
        <strain evidence="3 5">NIH1002</strain>
    </source>
</reference>
<evidence type="ECO:0000313" key="4">
    <source>
        <dbReference type="EMBL" id="KAK4521089.1"/>
    </source>
</evidence>
<protein>
    <submittedName>
        <fullName evidence="4">Ribosomal_L30 domain-containing protein</fullName>
    </submittedName>
</protein>
<organism evidence="3 5">
    <name type="scientific">Mucor velutinosus</name>
    <dbReference type="NCBI Taxonomy" id="708070"/>
    <lineage>
        <taxon>Eukaryota</taxon>
        <taxon>Fungi</taxon>
        <taxon>Fungi incertae sedis</taxon>
        <taxon>Mucoromycota</taxon>
        <taxon>Mucoromycotina</taxon>
        <taxon>Mucoromycetes</taxon>
        <taxon>Mucorales</taxon>
        <taxon>Mucorineae</taxon>
        <taxon>Mucoraceae</taxon>
        <taxon>Mucor</taxon>
    </lineage>
</organism>
<dbReference type="EMBL" id="JASEJX010000015">
    <property type="protein sequence ID" value="KAK4514150.1"/>
    <property type="molecule type" value="Genomic_DNA"/>
</dbReference>
<feature type="region of interest" description="Disordered" evidence="1">
    <location>
        <begin position="260"/>
        <end position="343"/>
    </location>
</feature>
<feature type="compositionally biased region" description="Low complexity" evidence="1">
    <location>
        <begin position="262"/>
        <end position="306"/>
    </location>
</feature>
<accession>A0AAN7DE37</accession>
<evidence type="ECO:0000256" key="1">
    <source>
        <dbReference type="SAM" id="MobiDB-lite"/>
    </source>
</evidence>
<dbReference type="EMBL" id="JASEJX010000042">
    <property type="protein sequence ID" value="KAK4508972.1"/>
    <property type="molecule type" value="Genomic_DNA"/>
</dbReference>
<feature type="compositionally biased region" description="Pro residues" evidence="1">
    <location>
        <begin position="322"/>
        <end position="333"/>
    </location>
</feature>
<proteinExistence type="predicted"/>
<evidence type="ECO:0000313" key="5">
    <source>
        <dbReference type="Proteomes" id="UP001304243"/>
    </source>
</evidence>
<evidence type="ECO:0000313" key="3">
    <source>
        <dbReference type="EMBL" id="KAK4514150.1"/>
    </source>
</evidence>